<dbReference type="AlphaFoldDB" id="A0A165UPA0"/>
<accession>A0A165UPA0</accession>
<organism evidence="7 8">
    <name type="scientific">Pseudovibrio axinellae</name>
    <dbReference type="NCBI Taxonomy" id="989403"/>
    <lineage>
        <taxon>Bacteria</taxon>
        <taxon>Pseudomonadati</taxon>
        <taxon>Pseudomonadota</taxon>
        <taxon>Alphaproteobacteria</taxon>
        <taxon>Hyphomicrobiales</taxon>
        <taxon>Stappiaceae</taxon>
        <taxon>Pseudovibrio</taxon>
    </lineage>
</organism>
<dbReference type="STRING" id="989403.SAMN05421798_10128"/>
<evidence type="ECO:0000256" key="2">
    <source>
        <dbReference type="ARBA" id="ARBA00023015"/>
    </source>
</evidence>
<dbReference type="GO" id="GO:0003700">
    <property type="term" value="F:DNA-binding transcription factor activity"/>
    <property type="evidence" value="ECO:0007669"/>
    <property type="project" value="TreeGrafter"/>
</dbReference>
<proteinExistence type="predicted"/>
<name>A0A165UPA0_9HYPH</name>
<dbReference type="GO" id="GO:0000976">
    <property type="term" value="F:transcription cis-regulatory region binding"/>
    <property type="evidence" value="ECO:0007669"/>
    <property type="project" value="TreeGrafter"/>
</dbReference>
<evidence type="ECO:0000256" key="1">
    <source>
        <dbReference type="ARBA" id="ARBA00022491"/>
    </source>
</evidence>
<dbReference type="PANTHER" id="PTHR30055">
    <property type="entry name" value="HTH-TYPE TRANSCRIPTIONAL REGULATOR RUTR"/>
    <property type="match status" value="1"/>
</dbReference>
<dbReference type="InterPro" id="IPR039538">
    <property type="entry name" value="BetI_C"/>
</dbReference>
<dbReference type="Pfam" id="PF00440">
    <property type="entry name" value="TetR_N"/>
    <property type="match status" value="1"/>
</dbReference>
<keyword evidence="4" id="KW-0804">Transcription</keyword>
<evidence type="ECO:0000256" key="5">
    <source>
        <dbReference type="PROSITE-ProRule" id="PRU00335"/>
    </source>
</evidence>
<comment type="caution">
    <text evidence="7">The sequence shown here is derived from an EMBL/GenBank/DDBJ whole genome shotgun (WGS) entry which is preliminary data.</text>
</comment>
<dbReference type="SUPFAM" id="SSF46689">
    <property type="entry name" value="Homeodomain-like"/>
    <property type="match status" value="1"/>
</dbReference>
<dbReference type="InterPro" id="IPR050109">
    <property type="entry name" value="HTH-type_TetR-like_transc_reg"/>
</dbReference>
<dbReference type="PANTHER" id="PTHR30055:SF234">
    <property type="entry name" value="HTH-TYPE TRANSCRIPTIONAL REGULATOR BETI"/>
    <property type="match status" value="1"/>
</dbReference>
<evidence type="ECO:0000313" key="8">
    <source>
        <dbReference type="Proteomes" id="UP000076577"/>
    </source>
</evidence>
<dbReference type="Gene3D" id="1.10.357.10">
    <property type="entry name" value="Tetracycline Repressor, domain 2"/>
    <property type="match status" value="1"/>
</dbReference>
<evidence type="ECO:0000259" key="6">
    <source>
        <dbReference type="PROSITE" id="PS50977"/>
    </source>
</evidence>
<keyword evidence="8" id="KW-1185">Reference proteome</keyword>
<keyword evidence="2" id="KW-0805">Transcription regulation</keyword>
<evidence type="ECO:0000256" key="3">
    <source>
        <dbReference type="ARBA" id="ARBA00023125"/>
    </source>
</evidence>
<dbReference type="OrthoDB" id="9809265at2"/>
<keyword evidence="3 5" id="KW-0238">DNA-binding</keyword>
<dbReference type="RefSeq" id="WP_068009893.1">
    <property type="nucleotide sequence ID" value="NZ_FOFM01000001.1"/>
</dbReference>
<dbReference type="PATRIC" id="fig|989403.3.peg.4304"/>
<dbReference type="SUPFAM" id="SSF48498">
    <property type="entry name" value="Tetracyclin repressor-like, C-terminal domain"/>
    <property type="match status" value="1"/>
</dbReference>
<dbReference type="Pfam" id="PF13977">
    <property type="entry name" value="TetR_C_6"/>
    <property type="match status" value="1"/>
</dbReference>
<dbReference type="InterPro" id="IPR001647">
    <property type="entry name" value="HTH_TetR"/>
</dbReference>
<dbReference type="Proteomes" id="UP000076577">
    <property type="component" value="Unassembled WGS sequence"/>
</dbReference>
<dbReference type="InterPro" id="IPR009057">
    <property type="entry name" value="Homeodomain-like_sf"/>
</dbReference>
<dbReference type="InterPro" id="IPR036271">
    <property type="entry name" value="Tet_transcr_reg_TetR-rel_C_sf"/>
</dbReference>
<keyword evidence="1" id="KW-0678">Repressor</keyword>
<protein>
    <submittedName>
        <fullName evidence="7">HTH-type transcriptional repressor KstR2</fullName>
    </submittedName>
</protein>
<sequence length="207" mass="22889">MAYLAKDERRKAIIIATLQVVAEKGFAGITTRAVATQLGAATGILHHHFSSLSELKCEALRFLSRKNEMKSRKMAQELTPTQSLLKILSFDATPEEKSEACIWISAADEAAREPEFGRVYAQESNRYHEWVCENLKAGAKTGEFTLSLSPELAAWKLMTVAHNLYDVSSLPHTDLSPQMAVEILKQELIATLGLKSKDLASQLLSSQ</sequence>
<gene>
    <name evidence="7" type="primary">kstR2_2</name>
    <name evidence="7" type="ORF">PsAD2_03952</name>
</gene>
<reference evidence="7 8" key="1">
    <citation type="journal article" date="2016" name="Front. Microbiol.">
        <title>Comparative Genomic Analysis Reveals a Diverse Repertoire of Genes Involved in Prokaryote-Eukaryote Interactions within the Pseudovibrio Genus.</title>
        <authorList>
            <person name="Romano S."/>
            <person name="Fernandez-Guerra A."/>
            <person name="Reen F.J."/>
            <person name="Glockner F.O."/>
            <person name="Crowley S.P."/>
            <person name="O'Sullivan O."/>
            <person name="Cotter P.D."/>
            <person name="Adams C."/>
            <person name="Dobson A.D."/>
            <person name="O'Gara F."/>
        </authorList>
    </citation>
    <scope>NUCLEOTIDE SEQUENCE [LARGE SCALE GENOMIC DNA]</scope>
    <source>
        <strain evidence="7 8">Ad2</strain>
    </source>
</reference>
<dbReference type="PROSITE" id="PS50977">
    <property type="entry name" value="HTH_TETR_2"/>
    <property type="match status" value="1"/>
</dbReference>
<evidence type="ECO:0000313" key="7">
    <source>
        <dbReference type="EMBL" id="KZL12646.1"/>
    </source>
</evidence>
<feature type="domain" description="HTH tetR-type" evidence="6">
    <location>
        <begin position="7"/>
        <end position="67"/>
    </location>
</feature>
<evidence type="ECO:0000256" key="4">
    <source>
        <dbReference type="ARBA" id="ARBA00023163"/>
    </source>
</evidence>
<feature type="DNA-binding region" description="H-T-H motif" evidence="5">
    <location>
        <begin position="30"/>
        <end position="49"/>
    </location>
</feature>
<dbReference type="EMBL" id="LMCB01000098">
    <property type="protein sequence ID" value="KZL12646.1"/>
    <property type="molecule type" value="Genomic_DNA"/>
</dbReference>